<accession>A0A6L9QGN1</accession>
<evidence type="ECO:0000256" key="2">
    <source>
        <dbReference type="SAM" id="Phobius"/>
    </source>
</evidence>
<name>A0A6L9QGN1_9ACTN</name>
<proteinExistence type="predicted"/>
<sequence length="635" mass="68898">MTVEKATAAPAALYFHHAQPTADASHQPLQNTTRYLCAAVYLDRGICERVISEFLDDENRAVVPSYGFDVEPVILHALRARRYRLVRDLVLGGIWFGALVFLQFLAVGYFAVLLVLLGLTALPWRRLSWGWRLIAGWGAFVVLSWVVFSVAIVLVGERSVEDSGFSGYDREQSKDVLEIFQTDLAVPSLVILTLALSLTVIVHMVAVYGVLARDLAPGATGPGPRTFSERASRVLARVRSAQRGNVTLHSGTNPFIGAGDLDSPWARAWSIVLELDRPATGPVDLGKDGDAAEPPPRVDPVTMHLRVRDRLHAMRDERPPGEPAAAPLPLNERITALLTGMHIAGRGESVRRNRPVDPANSITMPPHPLIDPATGCPFSMATPDAAEALIRHPQSHIRCFQRITIGAHGQAVIGRDGRIVAPAEEQDISLTAFVYLAVEGRMLYGHFAATVLPPVRRAFRVVDLLPAWSTGTQLLRAVAHGRRGILRGMVLPGVRIAADLWAMLRSLIAATAAQSAAQRLVHDYGARISVRELCAADDFDTYVQEMDADKYTRLIEWRVNEALLDYLGDECGLDVSAYRAQAGVIMNQGVIMTGGTVSGQLAAGGFIDQRQGGGPRRGGPRNGGARQGNAGRIDP</sequence>
<dbReference type="EMBL" id="JAAGLI010000501">
    <property type="protein sequence ID" value="NEA24661.1"/>
    <property type="molecule type" value="Genomic_DNA"/>
</dbReference>
<organism evidence="3 4">
    <name type="scientific">Actinomadura bangladeshensis</name>
    <dbReference type="NCBI Taxonomy" id="453573"/>
    <lineage>
        <taxon>Bacteria</taxon>
        <taxon>Bacillati</taxon>
        <taxon>Actinomycetota</taxon>
        <taxon>Actinomycetes</taxon>
        <taxon>Streptosporangiales</taxon>
        <taxon>Thermomonosporaceae</taxon>
        <taxon>Actinomadura</taxon>
    </lineage>
</organism>
<dbReference type="AlphaFoldDB" id="A0A6L9QGN1"/>
<evidence type="ECO:0000256" key="1">
    <source>
        <dbReference type="SAM" id="MobiDB-lite"/>
    </source>
</evidence>
<gene>
    <name evidence="3" type="ORF">G3I70_19515</name>
</gene>
<feature type="region of interest" description="Disordered" evidence="1">
    <location>
        <begin position="608"/>
        <end position="635"/>
    </location>
</feature>
<evidence type="ECO:0000313" key="4">
    <source>
        <dbReference type="Proteomes" id="UP000475532"/>
    </source>
</evidence>
<dbReference type="Proteomes" id="UP000475532">
    <property type="component" value="Unassembled WGS sequence"/>
</dbReference>
<comment type="caution">
    <text evidence="3">The sequence shown here is derived from an EMBL/GenBank/DDBJ whole genome shotgun (WGS) entry which is preliminary data.</text>
</comment>
<keyword evidence="2" id="KW-0812">Transmembrane</keyword>
<keyword evidence="2" id="KW-0472">Membrane</keyword>
<evidence type="ECO:0000313" key="3">
    <source>
        <dbReference type="EMBL" id="NEA24661.1"/>
    </source>
</evidence>
<reference evidence="3 4" key="1">
    <citation type="submission" date="2020-01" db="EMBL/GenBank/DDBJ databases">
        <title>Insect and environment-associated Actinomycetes.</title>
        <authorList>
            <person name="Currrie C."/>
            <person name="Chevrette M."/>
            <person name="Carlson C."/>
            <person name="Stubbendieck R."/>
            <person name="Wendt-Pienkowski E."/>
        </authorList>
    </citation>
    <scope>NUCLEOTIDE SEQUENCE [LARGE SCALE GENOMIC DNA]</scope>
    <source>
        <strain evidence="3 4">SID10258</strain>
    </source>
</reference>
<feature type="transmembrane region" description="Helical" evidence="2">
    <location>
        <begin position="134"/>
        <end position="155"/>
    </location>
</feature>
<dbReference type="RefSeq" id="WP_163057940.1">
    <property type="nucleotide sequence ID" value="NZ_JAAGLI010000501.1"/>
</dbReference>
<protein>
    <submittedName>
        <fullName evidence="3">Uncharacterized protein</fullName>
    </submittedName>
</protein>
<keyword evidence="2" id="KW-1133">Transmembrane helix</keyword>
<feature type="transmembrane region" description="Helical" evidence="2">
    <location>
        <begin position="89"/>
        <end position="122"/>
    </location>
</feature>
<feature type="transmembrane region" description="Helical" evidence="2">
    <location>
        <begin position="189"/>
        <end position="211"/>
    </location>
</feature>
<feature type="compositionally biased region" description="Gly residues" evidence="1">
    <location>
        <begin position="611"/>
        <end position="626"/>
    </location>
</feature>